<dbReference type="PRINTS" id="PR00237">
    <property type="entry name" value="GPCRRHODOPSN"/>
</dbReference>
<dbReference type="CDD" id="cd15392">
    <property type="entry name" value="7tmA_PR4-like"/>
    <property type="match status" value="1"/>
</dbReference>
<comment type="caution">
    <text evidence="12">The sequence shown here is derived from an EMBL/GenBank/DDBJ whole genome shotgun (WGS) entry which is preliminary data.</text>
</comment>
<dbReference type="PANTHER" id="PTHR45695">
    <property type="entry name" value="LEUCOKININ RECEPTOR-RELATED"/>
    <property type="match status" value="1"/>
</dbReference>
<dbReference type="EMBL" id="JACVVK020000004">
    <property type="protein sequence ID" value="KAK7507262.1"/>
    <property type="molecule type" value="Genomic_DNA"/>
</dbReference>
<dbReference type="InterPro" id="IPR000611">
    <property type="entry name" value="NPY_rcpt"/>
</dbReference>
<dbReference type="PRINTS" id="PR01012">
    <property type="entry name" value="NRPEPTIDEYR"/>
</dbReference>
<dbReference type="GO" id="GO:0016020">
    <property type="term" value="C:membrane"/>
    <property type="evidence" value="ECO:0007669"/>
    <property type="project" value="UniProtKB-SubCell"/>
</dbReference>
<evidence type="ECO:0000256" key="10">
    <source>
        <dbReference type="SAM" id="Phobius"/>
    </source>
</evidence>
<dbReference type="Gene3D" id="1.20.1070.10">
    <property type="entry name" value="Rhodopsin 7-helix transmembrane proteins"/>
    <property type="match status" value="1"/>
</dbReference>
<keyword evidence="13" id="KW-1185">Reference proteome</keyword>
<feature type="transmembrane region" description="Helical" evidence="10">
    <location>
        <begin position="234"/>
        <end position="265"/>
    </location>
</feature>
<feature type="transmembrane region" description="Helical" evidence="10">
    <location>
        <begin position="68"/>
        <end position="97"/>
    </location>
</feature>
<feature type="transmembrane region" description="Helical" evidence="10">
    <location>
        <begin position="147"/>
        <end position="166"/>
    </location>
</feature>
<dbReference type="InterPro" id="IPR017452">
    <property type="entry name" value="GPCR_Rhodpsn_7TM"/>
</dbReference>
<evidence type="ECO:0000256" key="6">
    <source>
        <dbReference type="ARBA" id="ARBA00023136"/>
    </source>
</evidence>
<dbReference type="InterPro" id="IPR000276">
    <property type="entry name" value="GPCR_Rhodpsn"/>
</dbReference>
<dbReference type="Proteomes" id="UP001519460">
    <property type="component" value="Unassembled WGS sequence"/>
</dbReference>
<evidence type="ECO:0000256" key="5">
    <source>
        <dbReference type="ARBA" id="ARBA00023040"/>
    </source>
</evidence>
<dbReference type="PROSITE" id="PS50262">
    <property type="entry name" value="G_PROTEIN_RECEP_F1_2"/>
    <property type="match status" value="1"/>
</dbReference>
<feature type="domain" description="G-protein coupled receptors family 1 profile" evidence="11">
    <location>
        <begin position="88"/>
        <end position="346"/>
    </location>
</feature>
<feature type="transmembrane region" description="Helical" evidence="10">
    <location>
        <begin position="325"/>
        <end position="349"/>
    </location>
</feature>
<keyword evidence="4 10" id="KW-1133">Transmembrane helix</keyword>
<accession>A0ABD0M6X2</accession>
<evidence type="ECO:0000313" key="12">
    <source>
        <dbReference type="EMBL" id="KAK7507262.1"/>
    </source>
</evidence>
<protein>
    <recommendedName>
        <fullName evidence="11">G-protein coupled receptors family 1 profile domain-containing protein</fullName>
    </recommendedName>
</protein>
<name>A0ABD0M6X2_9CAEN</name>
<dbReference type="PROSITE" id="PS00237">
    <property type="entry name" value="G_PROTEIN_RECEP_F1_1"/>
    <property type="match status" value="1"/>
</dbReference>
<dbReference type="SMART" id="SM01381">
    <property type="entry name" value="7TM_GPCR_Srsx"/>
    <property type="match status" value="1"/>
</dbReference>
<evidence type="ECO:0000256" key="1">
    <source>
        <dbReference type="ARBA" id="ARBA00004141"/>
    </source>
</evidence>
<dbReference type="Pfam" id="PF00001">
    <property type="entry name" value="7tm_1"/>
    <property type="match status" value="1"/>
</dbReference>
<keyword evidence="6 10" id="KW-0472">Membrane</keyword>
<keyword evidence="5 9" id="KW-0297">G-protein coupled receptor</keyword>
<evidence type="ECO:0000256" key="9">
    <source>
        <dbReference type="RuleBase" id="RU000688"/>
    </source>
</evidence>
<gene>
    <name evidence="12" type="ORF">BaRGS_00001197</name>
</gene>
<dbReference type="SUPFAM" id="SSF81321">
    <property type="entry name" value="Family A G protein-coupled receptor-like"/>
    <property type="match status" value="1"/>
</dbReference>
<keyword evidence="7 9" id="KW-0675">Receptor</keyword>
<feature type="transmembrane region" description="Helical" evidence="10">
    <location>
        <begin position="286"/>
        <end position="305"/>
    </location>
</feature>
<sequence length="457" mass="51704">MPVSFFVDTESMTSLIESNHLTMDERPTMSFNQTIANASETLIVNLSGDAGLEGEERAGGDGGQHQPLYVTVIIVLMYTLLIIVAVGGNVLVCYIILSRAAMRTVTNLFLLNLAVSDIMKAVICNPFTFVANLILLSWPFGEFMCPFVTYVQTVAVFLSAFTLVAISMDRFIAIVYPLRPKTTKKVFLKVIACIWFLSLAVPLPTAIMSKLEYVGPDNKTAMCFEVWERDSDKYIYSLIIMMLQYFIPLLVITITNAKIGYIIWLKKTPGEAERDRDRRIANSKRRIMKMIIVVVVIYAVCWLPLHAITLAGDRDPSIYNQPHMNIIWLCAHWLAMSHSCYNPFVYFWMNPRFRNSFKKILKLCHVIKMTPSDDLYFRAVSCDGEGSSMHGSIRSKRTSSIPNGRYYSPKAFPVFIPSSSQQLETDIAVWKDIHSKDIHSIASHQTDVGLIEKRSKA</sequence>
<dbReference type="FunFam" id="1.20.1070.10:FF:000291">
    <property type="entry name" value="Predicted protein"/>
    <property type="match status" value="1"/>
</dbReference>
<keyword evidence="3 9" id="KW-0812">Transmembrane</keyword>
<proteinExistence type="inferred from homology"/>
<evidence type="ECO:0000256" key="3">
    <source>
        <dbReference type="ARBA" id="ARBA00022692"/>
    </source>
</evidence>
<evidence type="ECO:0000256" key="2">
    <source>
        <dbReference type="ARBA" id="ARBA00010663"/>
    </source>
</evidence>
<dbReference type="PANTHER" id="PTHR45695:SF9">
    <property type="entry name" value="LEUCOKININ RECEPTOR"/>
    <property type="match status" value="1"/>
</dbReference>
<feature type="transmembrane region" description="Helical" evidence="10">
    <location>
        <begin position="109"/>
        <end position="135"/>
    </location>
</feature>
<dbReference type="AlphaFoldDB" id="A0ABD0M6X2"/>
<dbReference type="GO" id="GO:0004930">
    <property type="term" value="F:G protein-coupled receptor activity"/>
    <property type="evidence" value="ECO:0007669"/>
    <property type="project" value="UniProtKB-KW"/>
</dbReference>
<evidence type="ECO:0000256" key="4">
    <source>
        <dbReference type="ARBA" id="ARBA00022989"/>
    </source>
</evidence>
<feature type="transmembrane region" description="Helical" evidence="10">
    <location>
        <begin position="186"/>
        <end position="207"/>
    </location>
</feature>
<organism evidence="12 13">
    <name type="scientific">Batillaria attramentaria</name>
    <dbReference type="NCBI Taxonomy" id="370345"/>
    <lineage>
        <taxon>Eukaryota</taxon>
        <taxon>Metazoa</taxon>
        <taxon>Spiralia</taxon>
        <taxon>Lophotrochozoa</taxon>
        <taxon>Mollusca</taxon>
        <taxon>Gastropoda</taxon>
        <taxon>Caenogastropoda</taxon>
        <taxon>Sorbeoconcha</taxon>
        <taxon>Cerithioidea</taxon>
        <taxon>Batillariidae</taxon>
        <taxon>Batillaria</taxon>
    </lineage>
</organism>
<evidence type="ECO:0000256" key="7">
    <source>
        <dbReference type="ARBA" id="ARBA00023170"/>
    </source>
</evidence>
<evidence type="ECO:0000256" key="8">
    <source>
        <dbReference type="ARBA" id="ARBA00023224"/>
    </source>
</evidence>
<comment type="subcellular location">
    <subcellularLocation>
        <location evidence="1">Membrane</location>
        <topology evidence="1">Multi-pass membrane protein</topology>
    </subcellularLocation>
</comment>
<keyword evidence="8 9" id="KW-0807">Transducer</keyword>
<evidence type="ECO:0000259" key="11">
    <source>
        <dbReference type="PROSITE" id="PS50262"/>
    </source>
</evidence>
<reference evidence="12 13" key="1">
    <citation type="journal article" date="2023" name="Sci. Data">
        <title>Genome assembly of the Korean intertidal mud-creeper Batillaria attramentaria.</title>
        <authorList>
            <person name="Patra A.K."/>
            <person name="Ho P.T."/>
            <person name="Jun S."/>
            <person name="Lee S.J."/>
            <person name="Kim Y."/>
            <person name="Won Y.J."/>
        </authorList>
    </citation>
    <scope>NUCLEOTIDE SEQUENCE [LARGE SCALE GENOMIC DNA]</scope>
    <source>
        <strain evidence="12">Wonlab-2016</strain>
    </source>
</reference>
<comment type="similarity">
    <text evidence="2 9">Belongs to the G-protein coupled receptor 1 family.</text>
</comment>
<evidence type="ECO:0000313" key="13">
    <source>
        <dbReference type="Proteomes" id="UP001519460"/>
    </source>
</evidence>